<accession>A0A517MU50</accession>
<dbReference type="InterPro" id="IPR036583">
    <property type="entry name" value="23S_rRNA_IVS_sf"/>
</dbReference>
<dbReference type="Gene3D" id="1.20.1440.60">
    <property type="entry name" value="23S rRNA-intervening sequence"/>
    <property type="match status" value="1"/>
</dbReference>
<dbReference type="EMBL" id="CP036263">
    <property type="protein sequence ID" value="QDS98392.1"/>
    <property type="molecule type" value="Genomic_DNA"/>
</dbReference>
<dbReference type="KEGG" id="amob:HG15A2_16660"/>
<evidence type="ECO:0000313" key="2">
    <source>
        <dbReference type="Proteomes" id="UP000319852"/>
    </source>
</evidence>
<dbReference type="Proteomes" id="UP000319852">
    <property type="component" value="Chromosome"/>
</dbReference>
<evidence type="ECO:0000313" key="1">
    <source>
        <dbReference type="EMBL" id="QDS98392.1"/>
    </source>
</evidence>
<dbReference type="PANTHER" id="PTHR38471">
    <property type="entry name" value="FOUR HELIX BUNDLE PROTEIN"/>
    <property type="match status" value="1"/>
</dbReference>
<name>A0A517MU50_9BACT</name>
<proteinExistence type="predicted"/>
<gene>
    <name evidence="1" type="ORF">HG15A2_16660</name>
</gene>
<dbReference type="OrthoDB" id="276165at2"/>
<keyword evidence="2" id="KW-1185">Reference proteome</keyword>
<dbReference type="InterPro" id="IPR012657">
    <property type="entry name" value="23S_rRNA-intervening_sequence"/>
</dbReference>
<evidence type="ECO:0008006" key="3">
    <source>
        <dbReference type="Google" id="ProtNLM"/>
    </source>
</evidence>
<protein>
    <recommendedName>
        <fullName evidence="3">Four helix bundle protein</fullName>
    </recommendedName>
</protein>
<sequence>MAGYQELDVWKLAMHFTSAIYRLTASFPKDEQFGLSSQLRRAAVSIPSNIAEGHARSSNNELRRFCTIARGSLAEVETQLVIAEDLGYLNPKETEQAHETTTKLGKMLSGLIRSCNR</sequence>
<reference evidence="1 2" key="1">
    <citation type="submission" date="2019-02" db="EMBL/GenBank/DDBJ databases">
        <title>Deep-cultivation of Planctomycetes and their phenomic and genomic characterization uncovers novel biology.</title>
        <authorList>
            <person name="Wiegand S."/>
            <person name="Jogler M."/>
            <person name="Boedeker C."/>
            <person name="Pinto D."/>
            <person name="Vollmers J."/>
            <person name="Rivas-Marin E."/>
            <person name="Kohn T."/>
            <person name="Peeters S.H."/>
            <person name="Heuer A."/>
            <person name="Rast P."/>
            <person name="Oberbeckmann S."/>
            <person name="Bunk B."/>
            <person name="Jeske O."/>
            <person name="Meyerdierks A."/>
            <person name="Storesund J.E."/>
            <person name="Kallscheuer N."/>
            <person name="Luecker S."/>
            <person name="Lage O.M."/>
            <person name="Pohl T."/>
            <person name="Merkel B.J."/>
            <person name="Hornburger P."/>
            <person name="Mueller R.-W."/>
            <person name="Bruemmer F."/>
            <person name="Labrenz M."/>
            <person name="Spormann A.M."/>
            <person name="Op den Camp H."/>
            <person name="Overmann J."/>
            <person name="Amann R."/>
            <person name="Jetten M.S.M."/>
            <person name="Mascher T."/>
            <person name="Medema M.H."/>
            <person name="Devos D.P."/>
            <person name="Kaster A.-K."/>
            <person name="Ovreas L."/>
            <person name="Rohde M."/>
            <person name="Galperin M.Y."/>
            <person name="Jogler C."/>
        </authorList>
    </citation>
    <scope>NUCLEOTIDE SEQUENCE [LARGE SCALE GENOMIC DNA]</scope>
    <source>
        <strain evidence="1 2">HG15A2</strain>
    </source>
</reference>
<dbReference type="Pfam" id="PF05635">
    <property type="entry name" value="23S_rRNA_IVP"/>
    <property type="match status" value="1"/>
</dbReference>
<dbReference type="SUPFAM" id="SSF158446">
    <property type="entry name" value="IVS-encoded protein-like"/>
    <property type="match status" value="1"/>
</dbReference>
<dbReference type="NCBIfam" id="TIGR02436">
    <property type="entry name" value="four helix bundle protein"/>
    <property type="match status" value="1"/>
</dbReference>
<dbReference type="PANTHER" id="PTHR38471:SF2">
    <property type="entry name" value="FOUR HELIX BUNDLE PROTEIN"/>
    <property type="match status" value="1"/>
</dbReference>
<dbReference type="AlphaFoldDB" id="A0A517MU50"/>
<dbReference type="CDD" id="cd16377">
    <property type="entry name" value="23S_rRNA_IVP_like"/>
    <property type="match status" value="1"/>
</dbReference>
<dbReference type="RefSeq" id="WP_145059504.1">
    <property type="nucleotide sequence ID" value="NZ_CP036263.1"/>
</dbReference>
<organism evidence="1 2">
    <name type="scientific">Adhaeretor mobilis</name>
    <dbReference type="NCBI Taxonomy" id="1930276"/>
    <lineage>
        <taxon>Bacteria</taxon>
        <taxon>Pseudomonadati</taxon>
        <taxon>Planctomycetota</taxon>
        <taxon>Planctomycetia</taxon>
        <taxon>Pirellulales</taxon>
        <taxon>Lacipirellulaceae</taxon>
        <taxon>Adhaeretor</taxon>
    </lineage>
</organism>